<dbReference type="Proteomes" id="UP001144978">
    <property type="component" value="Unassembled WGS sequence"/>
</dbReference>
<evidence type="ECO:0000313" key="2">
    <source>
        <dbReference type="Proteomes" id="UP001144978"/>
    </source>
</evidence>
<dbReference type="EMBL" id="JANSHE010002378">
    <property type="protein sequence ID" value="KAJ2992412.1"/>
    <property type="molecule type" value="Genomic_DNA"/>
</dbReference>
<name>A0ACC1PGT3_9APHY</name>
<organism evidence="1 2">
    <name type="scientific">Trametes sanguinea</name>
    <dbReference type="NCBI Taxonomy" id="158606"/>
    <lineage>
        <taxon>Eukaryota</taxon>
        <taxon>Fungi</taxon>
        <taxon>Dikarya</taxon>
        <taxon>Basidiomycota</taxon>
        <taxon>Agaricomycotina</taxon>
        <taxon>Agaricomycetes</taxon>
        <taxon>Polyporales</taxon>
        <taxon>Polyporaceae</taxon>
        <taxon>Trametes</taxon>
    </lineage>
</organism>
<reference evidence="1" key="1">
    <citation type="submission" date="2022-08" db="EMBL/GenBank/DDBJ databases">
        <title>Genome Sequence of Pycnoporus sanguineus.</title>
        <authorList>
            <person name="Buettner E."/>
        </authorList>
    </citation>
    <scope>NUCLEOTIDE SEQUENCE</scope>
    <source>
        <strain evidence="1">CG-C14</strain>
    </source>
</reference>
<evidence type="ECO:0000313" key="1">
    <source>
        <dbReference type="EMBL" id="KAJ2992412.1"/>
    </source>
</evidence>
<protein>
    <submittedName>
        <fullName evidence="1">Uncharacterized protein</fullName>
    </submittedName>
</protein>
<comment type="caution">
    <text evidence="1">The sequence shown here is derived from an EMBL/GenBank/DDBJ whole genome shotgun (WGS) entry which is preliminary data.</text>
</comment>
<gene>
    <name evidence="1" type="ORF">NUW54_g7942</name>
</gene>
<sequence length="411" mass="43363">MILPGALSLRLLGSGDNDRWWQSETTRCHHSVVLTPPYSTEQSVAIAQNANELSDSAASRIASPVNDADRAKSPKHPVSKSGKDELPGGIQKSRPEGRPPVRIRRNPWQAMQQYLADGAGASRSTTSKDTASGSEPPSAAQSQAQRDAVVNPRDKALRPEDPSPPGEAVPSLLLRLSDPVPPASAPSRNPSSGVPDATRAHPPAHKDGKRISASEMIRRTRATSDKPTAAVVVGAAPSRISPSTASPVPVYRGGAVEQMSSENAAQPGGTTNAVGSGAQARYHASSTDPRSLLMQKLEAAKRDAADVPTAEKSQLSSAHRPSVPMALPHGRAGDPSKSAQDVETAERIAERREAELRIQAQLRVRLAAAKRTAQRSGELVESGTATSTATIDGDLAAQEVSLRDRLKSRQM</sequence>
<keyword evidence="2" id="KW-1185">Reference proteome</keyword>
<proteinExistence type="predicted"/>
<accession>A0ACC1PGT3</accession>